<organism evidence="1">
    <name type="scientific">Spodoptera frugiperda</name>
    <name type="common">Fall armyworm</name>
    <dbReference type="NCBI Taxonomy" id="7108"/>
    <lineage>
        <taxon>Eukaryota</taxon>
        <taxon>Metazoa</taxon>
        <taxon>Ecdysozoa</taxon>
        <taxon>Arthropoda</taxon>
        <taxon>Hexapoda</taxon>
        <taxon>Insecta</taxon>
        <taxon>Pterygota</taxon>
        <taxon>Neoptera</taxon>
        <taxon>Endopterygota</taxon>
        <taxon>Lepidoptera</taxon>
        <taxon>Glossata</taxon>
        <taxon>Ditrysia</taxon>
        <taxon>Noctuoidea</taxon>
        <taxon>Noctuidae</taxon>
        <taxon>Amphipyrinae</taxon>
        <taxon>Spodoptera</taxon>
    </lineage>
</organism>
<proteinExistence type="predicted"/>
<dbReference type="AlphaFoldDB" id="A0A2H1WRZ8"/>
<name>A0A2H1WRZ8_SPOFR</name>
<gene>
    <name evidence="1" type="ORF">SFRICE_005318</name>
</gene>
<sequence>MVLIRELGTIGGYLLSCRPSLGQLPPRKGPSDSSAPPCLDIPLSCLTSLSQRMGGLQMDAPSLSLTFRLRVYEKTIEYTLCLALISASAYDGGGNHPIISPALGGHPVPTSALRARTLVNPLDINVLILDAASLFGLRWSQRAIRPPQMGLPGLRFEKRHNLPELGNKTYILKPSRILYKRWLPSNNPVPPLCERFHSTGIDTRASTRASTCPATTRIALCAGVDTMTVTICAVMSPVQSIPANAMLAPNLSVSSIQLLIMNAFKFPPRLPRDNLKPTLRPLYAFGKNRDLSCLGLGPRSLSDLARVTFQLDLADHCTKMVGREKTHKLVVNTGRSDNQELSLVTSVYWWPFREFSIVVRSYDKIRLNKITHTV</sequence>
<dbReference type="EMBL" id="ODYU01010606">
    <property type="protein sequence ID" value="SOQ55831.1"/>
    <property type="molecule type" value="Genomic_DNA"/>
</dbReference>
<accession>A0A2H1WRZ8</accession>
<evidence type="ECO:0000313" key="1">
    <source>
        <dbReference type="EMBL" id="SOQ55831.1"/>
    </source>
</evidence>
<reference evidence="1" key="1">
    <citation type="submission" date="2016-07" db="EMBL/GenBank/DDBJ databases">
        <authorList>
            <person name="Bretaudeau A."/>
        </authorList>
    </citation>
    <scope>NUCLEOTIDE SEQUENCE</scope>
    <source>
        <strain evidence="1">Rice</strain>
        <tissue evidence="1">Whole body</tissue>
    </source>
</reference>
<protein>
    <submittedName>
        <fullName evidence="1">SFRICE_005318</fullName>
    </submittedName>
</protein>